<evidence type="ECO:0000256" key="5">
    <source>
        <dbReference type="ARBA" id="ARBA00022573"/>
    </source>
</evidence>
<dbReference type="CDD" id="cd02439">
    <property type="entry name" value="DMB-PRT_CobT"/>
    <property type="match status" value="1"/>
</dbReference>
<keyword evidence="5 10" id="KW-0169">Cobalamin biosynthesis</keyword>
<evidence type="ECO:0000256" key="1">
    <source>
        <dbReference type="ARBA" id="ARBA00005049"/>
    </source>
</evidence>
<dbReference type="InterPro" id="IPR017846">
    <property type="entry name" value="Nict_dMeBzImd_PRibTrfase_bact"/>
</dbReference>
<sequence>MSPFRSIEALQTACRTLPAPDESARAAIGLREASLTKPAGSLGRLEKLVAWYGAWREPCLDRVDICLFAGNHGVLEQGVSAWPASVTAAMIENFRQGGAAINQLAREARAGLHVITLGDLVPSADLTRAPALTQEQFLDAVSTGYQSVPPMTDLLVLGEMGVGNTTAAAALAAVLFGGDGAAWAGRGAGLDDEGIQRKIEAIDRALSLHGRDHSPLESARRYGGWELAALLGAMLGARHQRIPVLLDGFVVTAAVAPLALLDPSGLDHGYLGHCSQERGHRQLADRLGFEPLLDLELRLGEGSGAALAVPLVRAALACHNGMASFDDIAVSNQSHHKITT</sequence>
<evidence type="ECO:0000256" key="8">
    <source>
        <dbReference type="ARBA" id="ARBA00030686"/>
    </source>
</evidence>
<comment type="similarity">
    <text evidence="2 10">Belongs to the CobT family.</text>
</comment>
<feature type="active site" description="Proton acceptor" evidence="10">
    <location>
        <position position="301"/>
    </location>
</feature>
<dbReference type="NCBIfam" id="TIGR03160">
    <property type="entry name" value="cobT_DBIPRT"/>
    <property type="match status" value="1"/>
</dbReference>
<dbReference type="EMBL" id="BAPV01000007">
    <property type="protein sequence ID" value="GBQ86750.1"/>
    <property type="molecule type" value="Genomic_DNA"/>
</dbReference>
<evidence type="ECO:0000256" key="4">
    <source>
        <dbReference type="ARBA" id="ARBA00015486"/>
    </source>
</evidence>
<dbReference type="PANTHER" id="PTHR43463">
    <property type="entry name" value="NICOTINATE-NUCLEOTIDE--DIMETHYLBENZIMIDAZOLE PHOSPHORIBOSYLTRANSFERASE"/>
    <property type="match status" value="1"/>
</dbReference>
<reference evidence="11" key="1">
    <citation type="submission" date="2013-04" db="EMBL/GenBank/DDBJ databases">
        <title>The genome sequencing project of 58 acetic acid bacteria.</title>
        <authorList>
            <person name="Okamoto-Kainuma A."/>
            <person name="Ishikawa M."/>
            <person name="Umino S."/>
            <person name="Koizumi Y."/>
            <person name="Shiwa Y."/>
            <person name="Yoshikawa H."/>
            <person name="Matsutani M."/>
            <person name="Matsushita K."/>
        </authorList>
    </citation>
    <scope>NUCLEOTIDE SEQUENCE</scope>
    <source>
        <strain evidence="11">NRIC 0535</strain>
    </source>
</reference>
<dbReference type="SUPFAM" id="SSF52733">
    <property type="entry name" value="Nicotinate mononucleotide:5,6-dimethylbenzimidazole phosphoribosyltransferase (CobT)"/>
    <property type="match status" value="1"/>
</dbReference>
<keyword evidence="6 10" id="KW-0328">Glycosyltransferase</keyword>
<evidence type="ECO:0000256" key="9">
    <source>
        <dbReference type="ARBA" id="ARBA00047340"/>
    </source>
</evidence>
<evidence type="ECO:0000256" key="7">
    <source>
        <dbReference type="ARBA" id="ARBA00022679"/>
    </source>
</evidence>
<accession>A0ABQ0Q1C5</accession>
<dbReference type="HAMAP" id="MF_00230">
    <property type="entry name" value="CobT"/>
    <property type="match status" value="1"/>
</dbReference>
<evidence type="ECO:0000256" key="2">
    <source>
        <dbReference type="ARBA" id="ARBA00007110"/>
    </source>
</evidence>
<gene>
    <name evidence="10" type="primary">cobT</name>
    <name evidence="11" type="ORF">AA0535_1096</name>
</gene>
<dbReference type="InterPro" id="IPR036087">
    <property type="entry name" value="Nict_dMeBzImd_PRibTrfase_sf"/>
</dbReference>
<dbReference type="Gene3D" id="3.40.50.10210">
    <property type="match status" value="1"/>
</dbReference>
<protein>
    <recommendedName>
        <fullName evidence="4 10">Nicotinate-nucleotide--dimethylbenzimidazole phosphoribosyltransferase</fullName>
        <shortName evidence="10">NN:DBI PRT</shortName>
        <ecNumber evidence="3 10">2.4.2.21</ecNumber>
    </recommendedName>
    <alternativeName>
        <fullName evidence="8 10">N(1)-alpha-phosphoribosyltransferase</fullName>
    </alternativeName>
</protein>
<comment type="caution">
    <text evidence="11">The sequence shown here is derived from an EMBL/GenBank/DDBJ whole genome shotgun (WGS) entry which is preliminary data.</text>
</comment>
<dbReference type="RefSeq" id="WP_264814908.1">
    <property type="nucleotide sequence ID" value="NZ_BAPV01000007.1"/>
</dbReference>
<evidence type="ECO:0000313" key="11">
    <source>
        <dbReference type="EMBL" id="GBQ86750.1"/>
    </source>
</evidence>
<organism evidence="11 12">
    <name type="scientific">Asaia krungthepensis NRIC 0535</name>
    <dbReference type="NCBI Taxonomy" id="1307925"/>
    <lineage>
        <taxon>Bacteria</taxon>
        <taxon>Pseudomonadati</taxon>
        <taxon>Pseudomonadota</taxon>
        <taxon>Alphaproteobacteria</taxon>
        <taxon>Acetobacterales</taxon>
        <taxon>Acetobacteraceae</taxon>
        <taxon>Asaia</taxon>
    </lineage>
</organism>
<comment type="pathway">
    <text evidence="1 10">Nucleoside biosynthesis; alpha-ribazole biosynthesis; alpha-ribazole from 5,6-dimethylbenzimidazole: step 1/2.</text>
</comment>
<evidence type="ECO:0000256" key="3">
    <source>
        <dbReference type="ARBA" id="ARBA00011991"/>
    </source>
</evidence>
<evidence type="ECO:0000256" key="10">
    <source>
        <dbReference type="HAMAP-Rule" id="MF_00230"/>
    </source>
</evidence>
<evidence type="ECO:0000256" key="6">
    <source>
        <dbReference type="ARBA" id="ARBA00022676"/>
    </source>
</evidence>
<dbReference type="InterPro" id="IPR003200">
    <property type="entry name" value="Nict_dMeBzImd_PRibTrfase"/>
</dbReference>
<dbReference type="EC" id="2.4.2.21" evidence="3 10"/>
<comment type="catalytic activity">
    <reaction evidence="9 10">
        <text>5,6-dimethylbenzimidazole + nicotinate beta-D-ribonucleotide = alpha-ribazole 5'-phosphate + nicotinate + H(+)</text>
        <dbReference type="Rhea" id="RHEA:11196"/>
        <dbReference type="ChEBI" id="CHEBI:15378"/>
        <dbReference type="ChEBI" id="CHEBI:15890"/>
        <dbReference type="ChEBI" id="CHEBI:32544"/>
        <dbReference type="ChEBI" id="CHEBI:57502"/>
        <dbReference type="ChEBI" id="CHEBI:57918"/>
        <dbReference type="EC" id="2.4.2.21"/>
    </reaction>
</comment>
<keyword evidence="7 10" id="KW-0808">Transferase</keyword>
<keyword evidence="12" id="KW-1185">Reference proteome</keyword>
<dbReference type="Pfam" id="PF02277">
    <property type="entry name" value="DBI_PRT"/>
    <property type="match status" value="1"/>
</dbReference>
<proteinExistence type="inferred from homology"/>
<dbReference type="InterPro" id="IPR023195">
    <property type="entry name" value="Nict_dMeBzImd_PRibTrfase_N"/>
</dbReference>
<dbReference type="PANTHER" id="PTHR43463:SF1">
    <property type="entry name" value="NICOTINATE-NUCLEOTIDE--DIMETHYLBENZIMIDAZOLE PHOSPHORIBOSYLTRANSFERASE"/>
    <property type="match status" value="1"/>
</dbReference>
<dbReference type="Proteomes" id="UP001062776">
    <property type="component" value="Unassembled WGS sequence"/>
</dbReference>
<dbReference type="NCBIfam" id="NF000996">
    <property type="entry name" value="PRK00105.1"/>
    <property type="match status" value="1"/>
</dbReference>
<name>A0ABQ0Q1C5_9PROT</name>
<dbReference type="GO" id="GO:0016757">
    <property type="term" value="F:glycosyltransferase activity"/>
    <property type="evidence" value="ECO:0007669"/>
    <property type="project" value="UniProtKB-KW"/>
</dbReference>
<evidence type="ECO:0000313" key="12">
    <source>
        <dbReference type="Proteomes" id="UP001062776"/>
    </source>
</evidence>
<comment type="function">
    <text evidence="10">Catalyzes the synthesis of alpha-ribazole-5'-phosphate from nicotinate mononucleotide (NAMN) and 5,6-dimethylbenzimidazole (DMB).</text>
</comment>
<dbReference type="Gene3D" id="1.10.1610.10">
    <property type="match status" value="1"/>
</dbReference>